<evidence type="ECO:0000256" key="1">
    <source>
        <dbReference type="ARBA" id="ARBA00008791"/>
    </source>
</evidence>
<dbReference type="Proteomes" id="UP000619260">
    <property type="component" value="Unassembled WGS sequence"/>
</dbReference>
<reference evidence="3" key="1">
    <citation type="submission" date="2021-01" db="EMBL/GenBank/DDBJ databases">
        <title>Whole genome shotgun sequence of Virgisporangium aliadipatigenens NBRC 105644.</title>
        <authorList>
            <person name="Komaki H."/>
            <person name="Tamura T."/>
        </authorList>
    </citation>
    <scope>NUCLEOTIDE SEQUENCE</scope>
    <source>
        <strain evidence="3">NBRC 105644</strain>
    </source>
</reference>
<keyword evidence="4" id="KW-1185">Reference proteome</keyword>
<sequence>MAETEIVVGVDGSVPSLSALRLAAAEAERHRSRLRVITAYGRDPRTAREVRQHYTGVVSDALREIRIIAPGVSVAGQAVEGDPTHVLLRAARGARMLVVGSRGGGGFRDLLLGSVSQRVATHATVPVLVVRGGPNTVGRKVVVGVDRSAGSSLVLDAAFEEAAARGVALHAVRAYGFPVPPIPAAITPLPYDPPVVRRHECEGLRETLAPWREKFPEVAILSTVSQAGPARILMELSAGAGVVVVGSHGHSAVVGTLLGSVGLQLLHHAACPVLIAR</sequence>
<dbReference type="AlphaFoldDB" id="A0A8J4DRX2"/>
<dbReference type="PANTHER" id="PTHR31964:SF113">
    <property type="entry name" value="USPA DOMAIN-CONTAINING PROTEIN"/>
    <property type="match status" value="1"/>
</dbReference>
<evidence type="ECO:0000313" key="3">
    <source>
        <dbReference type="EMBL" id="GIJ48129.1"/>
    </source>
</evidence>
<dbReference type="PANTHER" id="PTHR31964">
    <property type="entry name" value="ADENINE NUCLEOTIDE ALPHA HYDROLASES-LIKE SUPERFAMILY PROTEIN"/>
    <property type="match status" value="1"/>
</dbReference>
<dbReference type="Pfam" id="PF00582">
    <property type="entry name" value="Usp"/>
    <property type="match status" value="2"/>
</dbReference>
<feature type="domain" description="UspA" evidence="2">
    <location>
        <begin position="139"/>
        <end position="277"/>
    </location>
</feature>
<evidence type="ECO:0000313" key="4">
    <source>
        <dbReference type="Proteomes" id="UP000619260"/>
    </source>
</evidence>
<feature type="domain" description="UspA" evidence="2">
    <location>
        <begin position="6"/>
        <end position="131"/>
    </location>
</feature>
<name>A0A8J4DRX2_9ACTN</name>
<comment type="similarity">
    <text evidence="1">Belongs to the universal stress protein A family.</text>
</comment>
<organism evidence="3 4">
    <name type="scientific">Virgisporangium aliadipatigenens</name>
    <dbReference type="NCBI Taxonomy" id="741659"/>
    <lineage>
        <taxon>Bacteria</taxon>
        <taxon>Bacillati</taxon>
        <taxon>Actinomycetota</taxon>
        <taxon>Actinomycetes</taxon>
        <taxon>Micromonosporales</taxon>
        <taxon>Micromonosporaceae</taxon>
        <taxon>Virgisporangium</taxon>
    </lineage>
</organism>
<accession>A0A8J4DRX2</accession>
<comment type="caution">
    <text evidence="3">The sequence shown here is derived from an EMBL/GenBank/DDBJ whole genome shotgun (WGS) entry which is preliminary data.</text>
</comment>
<protein>
    <submittedName>
        <fullName evidence="3">Universal stress protein</fullName>
    </submittedName>
</protein>
<dbReference type="SUPFAM" id="SSF52402">
    <property type="entry name" value="Adenine nucleotide alpha hydrolases-like"/>
    <property type="match status" value="2"/>
</dbReference>
<proteinExistence type="inferred from homology"/>
<dbReference type="RefSeq" id="WP_203901628.1">
    <property type="nucleotide sequence ID" value="NZ_BOPF01000019.1"/>
</dbReference>
<dbReference type="InterPro" id="IPR006016">
    <property type="entry name" value="UspA"/>
</dbReference>
<evidence type="ECO:0000259" key="2">
    <source>
        <dbReference type="Pfam" id="PF00582"/>
    </source>
</evidence>
<dbReference type="InterPro" id="IPR014729">
    <property type="entry name" value="Rossmann-like_a/b/a_fold"/>
</dbReference>
<dbReference type="Gene3D" id="3.40.50.620">
    <property type="entry name" value="HUPs"/>
    <property type="match status" value="2"/>
</dbReference>
<dbReference type="PRINTS" id="PR01438">
    <property type="entry name" value="UNVRSLSTRESS"/>
</dbReference>
<dbReference type="InterPro" id="IPR006015">
    <property type="entry name" value="Universal_stress_UspA"/>
</dbReference>
<gene>
    <name evidence="3" type="ORF">Val02_50150</name>
</gene>
<dbReference type="EMBL" id="BOPF01000019">
    <property type="protein sequence ID" value="GIJ48129.1"/>
    <property type="molecule type" value="Genomic_DNA"/>
</dbReference>